<dbReference type="EMBL" id="FQ311433">
    <property type="protein sequence ID" value="CBQ68825.1"/>
    <property type="molecule type" value="Genomic_DNA"/>
</dbReference>
<dbReference type="Proteomes" id="UP000008867">
    <property type="component" value="Chromosome 12"/>
</dbReference>
<evidence type="ECO:0000313" key="2">
    <source>
        <dbReference type="EMBL" id="CBQ68825.1"/>
    </source>
</evidence>
<dbReference type="InterPro" id="IPR010684">
    <property type="entry name" value="RNA_pol_II_trans_fac_SIII_A"/>
</dbReference>
<feature type="compositionally biased region" description="Polar residues" evidence="1">
    <location>
        <begin position="496"/>
        <end position="513"/>
    </location>
</feature>
<evidence type="ECO:0000313" key="3">
    <source>
        <dbReference type="Proteomes" id="UP000008867"/>
    </source>
</evidence>
<dbReference type="VEuPathDB" id="FungiDB:sr15107"/>
<evidence type="ECO:0000256" key="1">
    <source>
        <dbReference type="SAM" id="MobiDB-lite"/>
    </source>
</evidence>
<feature type="region of interest" description="Disordered" evidence="1">
    <location>
        <begin position="537"/>
        <end position="561"/>
    </location>
</feature>
<accession>E6ZNH4</accession>
<feature type="compositionally biased region" description="Basic and acidic residues" evidence="1">
    <location>
        <begin position="340"/>
        <end position="351"/>
    </location>
</feature>
<dbReference type="HOGENOM" id="CLU_035535_0_0_1"/>
<feature type="region of interest" description="Disordered" evidence="1">
    <location>
        <begin position="290"/>
        <end position="522"/>
    </location>
</feature>
<dbReference type="Pfam" id="PF06881">
    <property type="entry name" value="Elongin_A"/>
    <property type="match status" value="1"/>
</dbReference>
<dbReference type="Gene3D" id="6.10.250.3180">
    <property type="match status" value="1"/>
</dbReference>
<dbReference type="AlphaFoldDB" id="E6ZNH4"/>
<dbReference type="GO" id="GO:0006368">
    <property type="term" value="P:transcription elongation by RNA polymerase II"/>
    <property type="evidence" value="ECO:0007669"/>
    <property type="project" value="InterPro"/>
</dbReference>
<dbReference type="PANTHER" id="PTHR15141">
    <property type="entry name" value="TRANSCRIPTION ELONGATION FACTOR B POLYPEPTIDE 3"/>
    <property type="match status" value="1"/>
</dbReference>
<dbReference type="OrthoDB" id="21513at2759"/>
<proteinExistence type="predicted"/>
<dbReference type="GO" id="GO:0070449">
    <property type="term" value="C:elongin complex"/>
    <property type="evidence" value="ECO:0007669"/>
    <property type="project" value="InterPro"/>
</dbReference>
<feature type="compositionally biased region" description="Low complexity" evidence="1">
    <location>
        <begin position="433"/>
        <end position="455"/>
    </location>
</feature>
<evidence type="ECO:0008006" key="4">
    <source>
        <dbReference type="Google" id="ProtNLM"/>
    </source>
</evidence>
<name>E6ZNH4_SPORE</name>
<keyword evidence="3" id="KW-1185">Reference proteome</keyword>
<sequence length="561" mass="59112">MKDWRRSPEPPAMMGVPSAAYAATGNWGQLDELSSDPAAPCPHATPARAHSSNSLYTMCLRVVLRNISSVQDLGVLPYRHAKPILEECRVEQLIALEDASPHLLAHTDEIWRRNCLRDFLELRRKYSSADAVVPKEPRSWRKLYLRTRGEIEQAKTDAAKRIKHKYEQHRAEKDAKKLVVRDRPLMAKAARAGGRRFGAVGGAGAGGVSKGQSLMNKARSGSAAQAKLTAPRNGRPVAAYRTQGRSRAVGAEIAPEAAGVEVKPSLKPMVAPRRVLGGSSEGLARMREFSKPLPSETPPSNARKAAQRPDVESTDAESTTAPRLKPHEVAAAPALTPSTSRDRLRTADAPHKRPSSPPPDMARTERRKLDFFGSSSAARASSSSSSTVAVSSSSSPRGGPSPLSPGSTTAAAVEVRGVKRASSHSVKGEEASSSKAAASPPASSSTPFFASRAAAGGSGGVRVVQAKRARVHESARGSPPRASPAVDPPAKAVETGSDSRPSAVRRQSSSMSIARTPPVKDVRLARASPAALSSIFMPSSSAAHRNGAANAGSGRNGSSRS</sequence>
<dbReference type="InterPro" id="IPR051870">
    <property type="entry name" value="Elongin-A_domain"/>
</dbReference>
<organism evidence="2 3">
    <name type="scientific">Sporisorium reilianum (strain SRZ2)</name>
    <name type="common">Maize head smut fungus</name>
    <dbReference type="NCBI Taxonomy" id="999809"/>
    <lineage>
        <taxon>Eukaryota</taxon>
        <taxon>Fungi</taxon>
        <taxon>Dikarya</taxon>
        <taxon>Basidiomycota</taxon>
        <taxon>Ustilaginomycotina</taxon>
        <taxon>Ustilaginomycetes</taxon>
        <taxon>Ustilaginales</taxon>
        <taxon>Ustilaginaceae</taxon>
        <taxon>Sporisorium</taxon>
    </lineage>
</organism>
<gene>
    <name evidence="2" type="ORF">sr15107</name>
</gene>
<feature type="compositionally biased region" description="Low complexity" evidence="1">
    <location>
        <begin position="373"/>
        <end position="412"/>
    </location>
</feature>
<protein>
    <recommendedName>
        <fullName evidence="4">Elongin-A</fullName>
    </recommendedName>
</protein>
<reference evidence="2 3" key="1">
    <citation type="journal article" date="2010" name="Science">
        <title>Pathogenicity determinants in smut fungi revealed by genome comparison.</title>
        <authorList>
            <person name="Schirawski J."/>
            <person name="Mannhaupt G."/>
            <person name="Muench K."/>
            <person name="Brefort T."/>
            <person name="Schipper K."/>
            <person name="Doehlemann G."/>
            <person name="Di Stasio M."/>
            <person name="Roessel N."/>
            <person name="Mendoza-Mendoza A."/>
            <person name="Pester D."/>
            <person name="Mueller O."/>
            <person name="Winterberg B."/>
            <person name="Meyer E."/>
            <person name="Ghareeb H."/>
            <person name="Wollenberg T."/>
            <person name="Muensterkoetter M."/>
            <person name="Wong P."/>
            <person name="Walter M."/>
            <person name="Stukenbrock E."/>
            <person name="Gueldener U."/>
            <person name="Kahmann R."/>
        </authorList>
    </citation>
    <scope>NUCLEOTIDE SEQUENCE [LARGE SCALE GENOMIC DNA]</scope>
    <source>
        <strain evidence="3">SRZ2</strain>
    </source>
</reference>
<dbReference type="PANTHER" id="PTHR15141:SF76">
    <property type="entry name" value="TRANSCRIPTION ELONGATION FACTOR B POLYPEPTIDE 3"/>
    <property type="match status" value="1"/>
</dbReference>
<dbReference type="eggNOG" id="KOG2821">
    <property type="taxonomic scope" value="Eukaryota"/>
</dbReference>